<gene>
    <name evidence="1" type="ORF">LARSCL_LOCUS19484</name>
</gene>
<organism evidence="1 2">
    <name type="scientific">Larinioides sclopetarius</name>
    <dbReference type="NCBI Taxonomy" id="280406"/>
    <lineage>
        <taxon>Eukaryota</taxon>
        <taxon>Metazoa</taxon>
        <taxon>Ecdysozoa</taxon>
        <taxon>Arthropoda</taxon>
        <taxon>Chelicerata</taxon>
        <taxon>Arachnida</taxon>
        <taxon>Araneae</taxon>
        <taxon>Araneomorphae</taxon>
        <taxon>Entelegynae</taxon>
        <taxon>Araneoidea</taxon>
        <taxon>Araneidae</taxon>
        <taxon>Larinioides</taxon>
    </lineage>
</organism>
<proteinExistence type="predicted"/>
<protein>
    <submittedName>
        <fullName evidence="1">Uncharacterized protein</fullName>
    </submittedName>
</protein>
<keyword evidence="2" id="KW-1185">Reference proteome</keyword>
<comment type="caution">
    <text evidence="1">The sequence shown here is derived from an EMBL/GenBank/DDBJ whole genome shotgun (WGS) entry which is preliminary data.</text>
</comment>
<evidence type="ECO:0000313" key="2">
    <source>
        <dbReference type="Proteomes" id="UP001497382"/>
    </source>
</evidence>
<reference evidence="1 2" key="1">
    <citation type="submission" date="2024-04" db="EMBL/GenBank/DDBJ databases">
        <authorList>
            <person name="Rising A."/>
            <person name="Reimegard J."/>
            <person name="Sonavane S."/>
            <person name="Akerstrom W."/>
            <person name="Nylinder S."/>
            <person name="Hedman E."/>
            <person name="Kallberg Y."/>
        </authorList>
    </citation>
    <scope>NUCLEOTIDE SEQUENCE [LARGE SCALE GENOMIC DNA]</scope>
</reference>
<name>A0AAV2BHV3_9ARAC</name>
<sequence>MATRGAPSHNPPGKWGWSSHIGPLICSCALNRTKHAPRPPFRQRSWRNTSFPRIFSGVDCGGRYSEEQDFLPPPYPNP</sequence>
<dbReference type="EMBL" id="CAXIEN010000380">
    <property type="protein sequence ID" value="CAL1295808.1"/>
    <property type="molecule type" value="Genomic_DNA"/>
</dbReference>
<accession>A0AAV2BHV3</accession>
<dbReference type="Proteomes" id="UP001497382">
    <property type="component" value="Unassembled WGS sequence"/>
</dbReference>
<evidence type="ECO:0000313" key="1">
    <source>
        <dbReference type="EMBL" id="CAL1295808.1"/>
    </source>
</evidence>
<dbReference type="AlphaFoldDB" id="A0AAV2BHV3"/>
<dbReference type="PROSITE" id="PS51257">
    <property type="entry name" value="PROKAR_LIPOPROTEIN"/>
    <property type="match status" value="1"/>
</dbReference>